<evidence type="ECO:0000313" key="2">
    <source>
        <dbReference type="EMBL" id="GBM50121.1"/>
    </source>
</evidence>
<proteinExistence type="predicted"/>
<reference evidence="2 3" key="1">
    <citation type="journal article" date="2019" name="Sci. Rep.">
        <title>Orb-weaving spider Araneus ventricosus genome elucidates the spidroin gene catalogue.</title>
        <authorList>
            <person name="Kono N."/>
            <person name="Nakamura H."/>
            <person name="Ohtoshi R."/>
            <person name="Moran D.A.P."/>
            <person name="Shinohara A."/>
            <person name="Yoshida Y."/>
            <person name="Fujiwara M."/>
            <person name="Mori M."/>
            <person name="Tomita M."/>
            <person name="Arakawa K."/>
        </authorList>
    </citation>
    <scope>NUCLEOTIDE SEQUENCE [LARGE SCALE GENOMIC DNA]</scope>
</reference>
<sequence>MNISSEVQDNGFVQFVFSYHNTRTVGGYGTFHAMGGMQRETPSSAVQANSCIPQPKIVATANVLGKFGFIPIVTHDWPENHRLNRLVMEDFLKPGEDSKIGEPGTSLRPRGLRGPGNEEGFFFKITYRDNLNYSRNSQN</sequence>
<accession>A0A4Y2G9S1</accession>
<dbReference type="Proteomes" id="UP000499080">
    <property type="component" value="Unassembled WGS sequence"/>
</dbReference>
<evidence type="ECO:0000256" key="1">
    <source>
        <dbReference type="SAM" id="MobiDB-lite"/>
    </source>
</evidence>
<name>A0A4Y2G9S1_ARAVE</name>
<organism evidence="2 3">
    <name type="scientific">Araneus ventricosus</name>
    <name type="common">Orbweaver spider</name>
    <name type="synonym">Epeira ventricosa</name>
    <dbReference type="NCBI Taxonomy" id="182803"/>
    <lineage>
        <taxon>Eukaryota</taxon>
        <taxon>Metazoa</taxon>
        <taxon>Ecdysozoa</taxon>
        <taxon>Arthropoda</taxon>
        <taxon>Chelicerata</taxon>
        <taxon>Arachnida</taxon>
        <taxon>Araneae</taxon>
        <taxon>Araneomorphae</taxon>
        <taxon>Entelegynae</taxon>
        <taxon>Araneoidea</taxon>
        <taxon>Araneidae</taxon>
        <taxon>Araneus</taxon>
    </lineage>
</organism>
<dbReference type="AlphaFoldDB" id="A0A4Y2G9S1"/>
<keyword evidence="3" id="KW-1185">Reference proteome</keyword>
<dbReference type="EMBL" id="BGPR01001286">
    <property type="protein sequence ID" value="GBM50121.1"/>
    <property type="molecule type" value="Genomic_DNA"/>
</dbReference>
<protein>
    <submittedName>
        <fullName evidence="2">Uncharacterized protein</fullName>
    </submittedName>
</protein>
<gene>
    <name evidence="2" type="ORF">AVEN_185505_1</name>
</gene>
<evidence type="ECO:0000313" key="3">
    <source>
        <dbReference type="Proteomes" id="UP000499080"/>
    </source>
</evidence>
<feature type="region of interest" description="Disordered" evidence="1">
    <location>
        <begin position="96"/>
        <end position="115"/>
    </location>
</feature>
<comment type="caution">
    <text evidence="2">The sequence shown here is derived from an EMBL/GenBank/DDBJ whole genome shotgun (WGS) entry which is preliminary data.</text>
</comment>